<evidence type="ECO:0000313" key="2">
    <source>
        <dbReference type="EMBL" id="MEN3156707.1"/>
    </source>
</evidence>
<evidence type="ECO:0000256" key="1">
    <source>
        <dbReference type="SAM" id="Phobius"/>
    </source>
</evidence>
<proteinExistence type="predicted"/>
<reference evidence="2 3" key="1">
    <citation type="submission" date="2024-05" db="EMBL/GenBank/DDBJ databases">
        <title>The mechanism of isolation and screening of efficient mineral weathering bacteria priestia aryabhattai c4-10 with weathered biotite.</title>
        <authorList>
            <person name="Yang S."/>
        </authorList>
    </citation>
    <scope>NUCLEOTIDE SEQUENCE [LARGE SCALE GENOMIC DNA]</scope>
    <source>
        <strain evidence="2 3">C4-10</strain>
    </source>
</reference>
<sequence length="162" mass="19764">MTKHPRIWLWCIMLVPWLSVPFLGKKSIKRFWAASLFITLTIRVESYIAEKRKWWWFYERLFPKARGETPLLWGQYLIGSIWILKYTYGHFFKYLVVNFFTDLFFIFPFSDFLKKLGVFSYVRLSRPRVMIIFFVKSLLLYGFQFVKENFTFANGIRFKSKN</sequence>
<comment type="caution">
    <text evidence="2">The sequence shown here is derived from an EMBL/GenBank/DDBJ whole genome shotgun (WGS) entry which is preliminary data.</text>
</comment>
<keyword evidence="1" id="KW-1133">Transmembrane helix</keyword>
<organism evidence="2 3">
    <name type="scientific">Priestia aryabhattai</name>
    <name type="common">Bacillus aryabhattai</name>
    <dbReference type="NCBI Taxonomy" id="412384"/>
    <lineage>
        <taxon>Bacteria</taxon>
        <taxon>Bacillati</taxon>
        <taxon>Bacillota</taxon>
        <taxon>Bacilli</taxon>
        <taxon>Bacillales</taxon>
        <taxon>Bacillaceae</taxon>
        <taxon>Priestia</taxon>
    </lineage>
</organism>
<dbReference type="EMBL" id="JBDIVD010000006">
    <property type="protein sequence ID" value="MEN3156707.1"/>
    <property type="molecule type" value="Genomic_DNA"/>
</dbReference>
<name>A0ABD5L2H2_PRIAR</name>
<dbReference type="AlphaFoldDB" id="A0ABD5L2H2"/>
<gene>
    <name evidence="2" type="ORF">ABDD91_28195</name>
</gene>
<feature type="transmembrane region" description="Helical" evidence="1">
    <location>
        <begin position="125"/>
        <end position="143"/>
    </location>
</feature>
<keyword evidence="1" id="KW-0472">Membrane</keyword>
<dbReference type="RefSeq" id="WP_310877313.1">
    <property type="nucleotide sequence ID" value="NZ_JBDIVD010000006.1"/>
</dbReference>
<keyword evidence="1" id="KW-0812">Transmembrane</keyword>
<feature type="transmembrane region" description="Helical" evidence="1">
    <location>
        <begin position="7"/>
        <end position="24"/>
    </location>
</feature>
<protein>
    <submittedName>
        <fullName evidence="2">Uncharacterized protein</fullName>
    </submittedName>
</protein>
<reference evidence="2 3" key="2">
    <citation type="submission" date="2024-05" db="EMBL/GenBank/DDBJ databases">
        <authorList>
            <person name="Zheng X."/>
        </authorList>
    </citation>
    <scope>NUCLEOTIDE SEQUENCE [LARGE SCALE GENOMIC DNA]</scope>
    <source>
        <strain evidence="2 3">C4-10</strain>
    </source>
</reference>
<evidence type="ECO:0000313" key="3">
    <source>
        <dbReference type="Proteomes" id="UP001418804"/>
    </source>
</evidence>
<dbReference type="Proteomes" id="UP001418804">
    <property type="component" value="Unassembled WGS sequence"/>
</dbReference>
<accession>A0ABD5L2H2</accession>
<feature type="transmembrane region" description="Helical" evidence="1">
    <location>
        <begin position="94"/>
        <end position="113"/>
    </location>
</feature>